<sequence>MALAMEAPSVAAYLPP</sequence>
<evidence type="ECO:0000313" key="1">
    <source>
        <dbReference type="EMBL" id="JAE26975.1"/>
    </source>
</evidence>
<name>A0A0A9GPB1_ARUDO</name>
<dbReference type="EMBL" id="GBRH01170921">
    <property type="protein sequence ID" value="JAE26975.1"/>
    <property type="molecule type" value="Transcribed_RNA"/>
</dbReference>
<proteinExistence type="predicted"/>
<protein>
    <submittedName>
        <fullName evidence="1">Uncharacterized protein</fullName>
    </submittedName>
</protein>
<organism evidence="1">
    <name type="scientific">Arundo donax</name>
    <name type="common">Giant reed</name>
    <name type="synonym">Donax arundinaceus</name>
    <dbReference type="NCBI Taxonomy" id="35708"/>
    <lineage>
        <taxon>Eukaryota</taxon>
        <taxon>Viridiplantae</taxon>
        <taxon>Streptophyta</taxon>
        <taxon>Embryophyta</taxon>
        <taxon>Tracheophyta</taxon>
        <taxon>Spermatophyta</taxon>
        <taxon>Magnoliopsida</taxon>
        <taxon>Liliopsida</taxon>
        <taxon>Poales</taxon>
        <taxon>Poaceae</taxon>
        <taxon>PACMAD clade</taxon>
        <taxon>Arundinoideae</taxon>
        <taxon>Arundineae</taxon>
        <taxon>Arundo</taxon>
    </lineage>
</organism>
<reference evidence="1" key="2">
    <citation type="journal article" date="2015" name="Data Brief">
        <title>Shoot transcriptome of the giant reed, Arundo donax.</title>
        <authorList>
            <person name="Barrero R.A."/>
            <person name="Guerrero F.D."/>
            <person name="Moolhuijzen P."/>
            <person name="Goolsby J.A."/>
            <person name="Tidwell J."/>
            <person name="Bellgard S.E."/>
            <person name="Bellgard M.I."/>
        </authorList>
    </citation>
    <scope>NUCLEOTIDE SEQUENCE</scope>
    <source>
        <tissue evidence="1">Shoot tissue taken approximately 20 cm above the soil surface</tissue>
    </source>
</reference>
<reference evidence="1" key="1">
    <citation type="submission" date="2014-09" db="EMBL/GenBank/DDBJ databases">
        <authorList>
            <person name="Magalhaes I.L.F."/>
            <person name="Oliveira U."/>
            <person name="Santos F.R."/>
            <person name="Vidigal T.H.D.A."/>
            <person name="Brescovit A.D."/>
            <person name="Santos A.J."/>
        </authorList>
    </citation>
    <scope>NUCLEOTIDE SEQUENCE</scope>
    <source>
        <tissue evidence="1">Shoot tissue taken approximately 20 cm above the soil surface</tissue>
    </source>
</reference>
<dbReference type="AlphaFoldDB" id="A0A0A9GPB1"/>
<accession>A0A0A9GPB1</accession>